<protein>
    <recommendedName>
        <fullName evidence="1">DUF7344 domain-containing protein</fullName>
    </recommendedName>
</protein>
<dbReference type="OrthoDB" id="247722at2157"/>
<gene>
    <name evidence="2" type="ORF">SAMN04489841_1277</name>
</gene>
<organism evidence="2 3">
    <name type="scientific">Natrinema salaciae</name>
    <dbReference type="NCBI Taxonomy" id="1186196"/>
    <lineage>
        <taxon>Archaea</taxon>
        <taxon>Methanobacteriati</taxon>
        <taxon>Methanobacteriota</taxon>
        <taxon>Stenosarchaea group</taxon>
        <taxon>Halobacteria</taxon>
        <taxon>Halobacteriales</taxon>
        <taxon>Natrialbaceae</taxon>
        <taxon>Natrinema</taxon>
    </lineage>
</organism>
<dbReference type="EMBL" id="FOFD01000002">
    <property type="protein sequence ID" value="SEQ24376.1"/>
    <property type="molecule type" value="Genomic_DNA"/>
</dbReference>
<dbReference type="InterPro" id="IPR055768">
    <property type="entry name" value="DUF7344"/>
</dbReference>
<feature type="domain" description="DUF7344" evidence="1">
    <location>
        <begin position="28"/>
        <end position="104"/>
    </location>
</feature>
<dbReference type="RefSeq" id="WP_090615113.1">
    <property type="nucleotide sequence ID" value="NZ_FOFD01000002.1"/>
</dbReference>
<evidence type="ECO:0000313" key="2">
    <source>
        <dbReference type="EMBL" id="SEQ24376.1"/>
    </source>
</evidence>
<dbReference type="AlphaFoldDB" id="A0A1H9EF46"/>
<keyword evidence="3" id="KW-1185">Reference proteome</keyword>
<evidence type="ECO:0000259" key="1">
    <source>
        <dbReference type="Pfam" id="PF24035"/>
    </source>
</evidence>
<sequence length="123" mass="13471">MGNKQFTPDLVALRAAAGRLPVDDVIRLFGNYHARNAVIYLHDHPTATLDELADALAAAAASTDETIATPSDRERIRIRLYHVILPQLEELGIVSFDSEANAVTETTIPAAIREYLRIDDCSA</sequence>
<proteinExistence type="predicted"/>
<reference evidence="3" key="1">
    <citation type="submission" date="2016-10" db="EMBL/GenBank/DDBJ databases">
        <authorList>
            <person name="Varghese N."/>
            <person name="Submissions S."/>
        </authorList>
    </citation>
    <scope>NUCLEOTIDE SEQUENCE [LARGE SCALE GENOMIC DNA]</scope>
    <source>
        <strain evidence="3">DSM 25055</strain>
    </source>
</reference>
<dbReference type="Pfam" id="PF24035">
    <property type="entry name" value="DUF7344"/>
    <property type="match status" value="1"/>
</dbReference>
<evidence type="ECO:0000313" key="3">
    <source>
        <dbReference type="Proteomes" id="UP000199114"/>
    </source>
</evidence>
<accession>A0A1H9EF46</accession>
<name>A0A1H9EF46_9EURY</name>
<dbReference type="Proteomes" id="UP000199114">
    <property type="component" value="Unassembled WGS sequence"/>
</dbReference>